<proteinExistence type="predicted"/>
<dbReference type="RefSeq" id="WP_090846223.1">
    <property type="nucleotide sequence ID" value="NZ_FMZL01000008.1"/>
</dbReference>
<dbReference type="Pfam" id="PF00155">
    <property type="entry name" value="Aminotran_1_2"/>
    <property type="match status" value="1"/>
</dbReference>
<dbReference type="SUPFAM" id="SSF53383">
    <property type="entry name" value="PLP-dependent transferases"/>
    <property type="match status" value="1"/>
</dbReference>
<name>A0A1G6KJU4_9ACTN</name>
<dbReference type="EMBL" id="FMZL01000008">
    <property type="protein sequence ID" value="SDC31207.1"/>
    <property type="molecule type" value="Genomic_DNA"/>
</dbReference>
<keyword evidence="2" id="KW-0808">Transferase</keyword>
<dbReference type="Gene3D" id="3.40.640.10">
    <property type="entry name" value="Type I PLP-dependent aspartate aminotransferase-like (Major domain)"/>
    <property type="match status" value="1"/>
</dbReference>
<feature type="domain" description="Aminotransferase class I/classII large" evidence="1">
    <location>
        <begin position="52"/>
        <end position="358"/>
    </location>
</feature>
<dbReference type="CDD" id="cd00609">
    <property type="entry name" value="AAT_like"/>
    <property type="match status" value="1"/>
</dbReference>
<keyword evidence="3" id="KW-1185">Reference proteome</keyword>
<organism evidence="2 3">
    <name type="scientific">Parafannyhessea umbonata</name>
    <dbReference type="NCBI Taxonomy" id="604330"/>
    <lineage>
        <taxon>Bacteria</taxon>
        <taxon>Bacillati</taxon>
        <taxon>Actinomycetota</taxon>
        <taxon>Coriobacteriia</taxon>
        <taxon>Coriobacteriales</taxon>
        <taxon>Atopobiaceae</taxon>
        <taxon>Parafannyhessea</taxon>
    </lineage>
</organism>
<dbReference type="InterPro" id="IPR004839">
    <property type="entry name" value="Aminotransferase_I/II_large"/>
</dbReference>
<dbReference type="InterPro" id="IPR015424">
    <property type="entry name" value="PyrdxlP-dep_Trfase"/>
</dbReference>
<dbReference type="PANTHER" id="PTHR43510">
    <property type="entry name" value="AMINOTRANSFERASE FUNCTION, HYPOTHETICAL (EUROFUNG)"/>
    <property type="match status" value="1"/>
</dbReference>
<evidence type="ECO:0000313" key="2">
    <source>
        <dbReference type="EMBL" id="SDC31207.1"/>
    </source>
</evidence>
<dbReference type="STRING" id="604330.SAMN04489857_0996"/>
<dbReference type="NCBIfam" id="NF005593">
    <property type="entry name" value="PRK07324.1"/>
    <property type="match status" value="1"/>
</dbReference>
<gene>
    <name evidence="2" type="ORF">SAMN04487824_10864</name>
</gene>
<dbReference type="GO" id="GO:0030170">
    <property type="term" value="F:pyridoxal phosphate binding"/>
    <property type="evidence" value="ECO:0007669"/>
    <property type="project" value="InterPro"/>
</dbReference>
<reference evidence="3" key="1">
    <citation type="submission" date="2016-10" db="EMBL/GenBank/DDBJ databases">
        <authorList>
            <person name="Varghese N."/>
            <person name="Submissions S."/>
        </authorList>
    </citation>
    <scope>NUCLEOTIDE SEQUENCE [LARGE SCALE GENOMIC DNA]</scope>
    <source>
        <strain evidence="3">DSM 22619</strain>
    </source>
</reference>
<accession>A0A1G6KJU4</accession>
<keyword evidence="2" id="KW-0032">Aminotransferase</keyword>
<dbReference type="Proteomes" id="UP000198528">
    <property type="component" value="Unassembled WGS sequence"/>
</dbReference>
<evidence type="ECO:0000313" key="3">
    <source>
        <dbReference type="Proteomes" id="UP000198528"/>
    </source>
</evidence>
<dbReference type="Gene3D" id="3.90.1150.10">
    <property type="entry name" value="Aspartate Aminotransferase, domain 1"/>
    <property type="match status" value="1"/>
</dbReference>
<protein>
    <submittedName>
        <fullName evidence="2">Aspartate/methionine/tyrosine aminotransferase</fullName>
    </submittedName>
</protein>
<dbReference type="InterPro" id="IPR015422">
    <property type="entry name" value="PyrdxlP-dep_Trfase_small"/>
</dbReference>
<dbReference type="AlphaFoldDB" id="A0A1G6KJU4"/>
<dbReference type="PANTHER" id="PTHR43510:SF1">
    <property type="entry name" value="AMINOTRANSFERASE FUNCTION, HYPOTHETICAL (EUROFUNG)"/>
    <property type="match status" value="1"/>
</dbReference>
<dbReference type="GO" id="GO:0008483">
    <property type="term" value="F:transaminase activity"/>
    <property type="evidence" value="ECO:0007669"/>
    <property type="project" value="UniProtKB-KW"/>
</dbReference>
<dbReference type="InterPro" id="IPR015421">
    <property type="entry name" value="PyrdxlP-dep_Trfase_major"/>
</dbReference>
<sequence length="376" mass="42723">MNNPIKLIGCEDWLNVYEKSAKWDIAQSTFASFTMDELMALDGEEGASFYESLNREVMNYGWIEGSPKFKDEVAKLYRKPVSPSRILQTNGCTGANLNAMHVLIEPGDHVVAEWPTYTPLYEVPRQLGAEVDYWELEEGLGWKPDIEKLKRLVKPNTKLICINNASNPVGCVLDKDTLEQIADIARSVGAYVLSDEVYMPMDDTENYWSMADVYEKAIVTNSVSKTYSTPGARIGWVVADEEVAQRVRVYRDYSMICAGVFNDILATYVLRNRQTILERNRRICHTNHDIVAEWVEEQPRAKWNDPKGVSVSYLQLDIPESDEEFCKRILSERGVLLVPGTRFELPNGARLGYCCHEDVLRKGLALLGEALAEYDR</sequence>
<evidence type="ECO:0000259" key="1">
    <source>
        <dbReference type="Pfam" id="PF00155"/>
    </source>
</evidence>